<dbReference type="RefSeq" id="WP_315602914.1">
    <property type="nucleotide sequence ID" value="NZ_CP130318.1"/>
</dbReference>
<dbReference type="InterPro" id="IPR023170">
    <property type="entry name" value="HhH_base_excis_C"/>
</dbReference>
<keyword evidence="8" id="KW-1185">Reference proteome</keyword>
<gene>
    <name evidence="7" type="ORF">MJA45_15990</name>
</gene>
<dbReference type="InterPro" id="IPR011257">
    <property type="entry name" value="DNA_glycosylase"/>
</dbReference>
<evidence type="ECO:0000256" key="2">
    <source>
        <dbReference type="ARBA" id="ARBA00010817"/>
    </source>
</evidence>
<dbReference type="EMBL" id="CP130318">
    <property type="protein sequence ID" value="WNQ09145.1"/>
    <property type="molecule type" value="Genomic_DNA"/>
</dbReference>
<dbReference type="GO" id="GO:0032131">
    <property type="term" value="F:alkylated DNA binding"/>
    <property type="evidence" value="ECO:0007669"/>
    <property type="project" value="TreeGrafter"/>
</dbReference>
<dbReference type="FunFam" id="1.10.340.30:FF:000004">
    <property type="entry name" value="DNA-3-methyladenine glycosylase II"/>
    <property type="match status" value="1"/>
</dbReference>
<dbReference type="CDD" id="cd00056">
    <property type="entry name" value="ENDO3c"/>
    <property type="match status" value="1"/>
</dbReference>
<name>A0AA96RB51_9BACL</name>
<dbReference type="GO" id="GO:0006285">
    <property type="term" value="P:base-excision repair, AP site formation"/>
    <property type="evidence" value="ECO:0007669"/>
    <property type="project" value="TreeGrafter"/>
</dbReference>
<dbReference type="Gene3D" id="1.10.1670.10">
    <property type="entry name" value="Helix-hairpin-Helix base-excision DNA repair enzymes (C-terminal)"/>
    <property type="match status" value="1"/>
</dbReference>
<dbReference type="Pfam" id="PF00730">
    <property type="entry name" value="HhH-GPD"/>
    <property type="match status" value="1"/>
</dbReference>
<accession>A0AA96RB51</accession>
<dbReference type="GO" id="GO:0006307">
    <property type="term" value="P:DNA alkylation repair"/>
    <property type="evidence" value="ECO:0007669"/>
    <property type="project" value="TreeGrafter"/>
</dbReference>
<dbReference type="GO" id="GO:0005737">
    <property type="term" value="C:cytoplasm"/>
    <property type="evidence" value="ECO:0007669"/>
    <property type="project" value="TreeGrafter"/>
</dbReference>
<dbReference type="EC" id="3.2.2.21" evidence="3"/>
<evidence type="ECO:0000259" key="6">
    <source>
        <dbReference type="SMART" id="SM00478"/>
    </source>
</evidence>
<dbReference type="PANTHER" id="PTHR43003">
    <property type="entry name" value="DNA-3-METHYLADENINE GLYCOSYLASE"/>
    <property type="match status" value="1"/>
</dbReference>
<dbReference type="SMART" id="SM00478">
    <property type="entry name" value="ENDO3c"/>
    <property type="match status" value="1"/>
</dbReference>
<keyword evidence="4" id="KW-0227">DNA damage</keyword>
<evidence type="ECO:0000256" key="1">
    <source>
        <dbReference type="ARBA" id="ARBA00000086"/>
    </source>
</evidence>
<evidence type="ECO:0000313" key="8">
    <source>
        <dbReference type="Proteomes" id="UP001305702"/>
    </source>
</evidence>
<dbReference type="GO" id="GO:0008725">
    <property type="term" value="F:DNA-3-methyladenine glycosylase activity"/>
    <property type="evidence" value="ECO:0007669"/>
    <property type="project" value="TreeGrafter"/>
</dbReference>
<dbReference type="Proteomes" id="UP001305702">
    <property type="component" value="Chromosome"/>
</dbReference>
<dbReference type="KEGG" id="paun:MJA45_15990"/>
<protein>
    <recommendedName>
        <fullName evidence="3">DNA-3-methyladenine glycosylase II</fullName>
        <ecNumber evidence="3">3.2.2.21</ecNumber>
    </recommendedName>
</protein>
<proteinExistence type="inferred from homology"/>
<dbReference type="AlphaFoldDB" id="A0AA96RB51"/>
<keyword evidence="5" id="KW-0234">DNA repair</keyword>
<dbReference type="SUPFAM" id="SSF48150">
    <property type="entry name" value="DNA-glycosylase"/>
    <property type="match status" value="1"/>
</dbReference>
<dbReference type="InterPro" id="IPR003265">
    <property type="entry name" value="HhH-GPD_domain"/>
</dbReference>
<organism evidence="7 8">
    <name type="scientific">Paenibacillus aurantius</name>
    <dbReference type="NCBI Taxonomy" id="2918900"/>
    <lineage>
        <taxon>Bacteria</taxon>
        <taxon>Bacillati</taxon>
        <taxon>Bacillota</taxon>
        <taxon>Bacilli</taxon>
        <taxon>Bacillales</taxon>
        <taxon>Paenibacillaceae</taxon>
        <taxon>Paenibacillus</taxon>
    </lineage>
</organism>
<feature type="domain" description="HhH-GPD" evidence="6">
    <location>
        <begin position="66"/>
        <end position="240"/>
    </location>
</feature>
<comment type="catalytic activity">
    <reaction evidence="1">
        <text>Hydrolysis of alkylated DNA, releasing 3-methyladenine, 3-methylguanine, 7-methylguanine and 7-methyladenine.</text>
        <dbReference type="EC" id="3.2.2.21"/>
    </reaction>
</comment>
<dbReference type="GO" id="GO:0032993">
    <property type="term" value="C:protein-DNA complex"/>
    <property type="evidence" value="ECO:0007669"/>
    <property type="project" value="TreeGrafter"/>
</dbReference>
<comment type="similarity">
    <text evidence="2">Belongs to the alkylbase DNA glycosidase AlkA family.</text>
</comment>
<evidence type="ECO:0000313" key="7">
    <source>
        <dbReference type="EMBL" id="WNQ09145.1"/>
    </source>
</evidence>
<dbReference type="Gene3D" id="1.10.340.30">
    <property type="entry name" value="Hypothetical protein, domain 2"/>
    <property type="match status" value="1"/>
</dbReference>
<evidence type="ECO:0000256" key="5">
    <source>
        <dbReference type="ARBA" id="ARBA00023204"/>
    </source>
</evidence>
<reference evidence="7 8" key="1">
    <citation type="submission" date="2022-02" db="EMBL/GenBank/DDBJ databases">
        <title>Paenibacillus sp. MBLB1776 Whole Genome Shotgun Sequencing.</title>
        <authorList>
            <person name="Hwang C.Y."/>
            <person name="Cho E.-S."/>
            <person name="Seo M.-J."/>
        </authorList>
    </citation>
    <scope>NUCLEOTIDE SEQUENCE [LARGE SCALE GENOMIC DNA]</scope>
    <source>
        <strain evidence="7 8">MBLB1776</strain>
    </source>
</reference>
<evidence type="ECO:0000256" key="3">
    <source>
        <dbReference type="ARBA" id="ARBA00012000"/>
    </source>
</evidence>
<dbReference type="InterPro" id="IPR051912">
    <property type="entry name" value="Alkylbase_DNA_Glycosylase/TA"/>
</dbReference>
<dbReference type="GO" id="GO:0043916">
    <property type="term" value="F:DNA-7-methylguanine glycosylase activity"/>
    <property type="evidence" value="ECO:0007669"/>
    <property type="project" value="TreeGrafter"/>
</dbReference>
<sequence>METVKETELPFIRKTVENMLSVDVDLGTYYLQLQKHQKIAFLAERLYGLRIIREADPYECLIKTIIGQQMNLSFAATLVRRLVETVSTPLLFEGTAYYPFPSPEEIASLSYEQLTQLQFSRRKAEYVIDLSRKTAEGGLKFDDLDRKRNEEIMERLLPERGVGRWTVECFLLFGLGRTDLLPAADIGLRNAVKKWYGLKEQPTEADIRRMGADWTPWSSYFTFYLWESLNQPDLMPAIPDPTEP</sequence>
<evidence type="ECO:0000256" key="4">
    <source>
        <dbReference type="ARBA" id="ARBA00022763"/>
    </source>
</evidence>
<dbReference type="PANTHER" id="PTHR43003:SF5">
    <property type="entry name" value="DNA-3-METHYLADENINE GLYCOSYLASE"/>
    <property type="match status" value="1"/>
</dbReference>